<keyword evidence="9" id="KW-1185">Reference proteome</keyword>
<organism evidence="8 9">
    <name type="scientific">Verticillium longisporum</name>
    <name type="common">Verticillium dahliae var. longisporum</name>
    <dbReference type="NCBI Taxonomy" id="100787"/>
    <lineage>
        <taxon>Eukaryota</taxon>
        <taxon>Fungi</taxon>
        <taxon>Dikarya</taxon>
        <taxon>Ascomycota</taxon>
        <taxon>Pezizomycotina</taxon>
        <taxon>Sordariomycetes</taxon>
        <taxon>Hypocreomycetidae</taxon>
        <taxon>Glomerellales</taxon>
        <taxon>Plectosphaerellaceae</taxon>
        <taxon>Verticillium</taxon>
    </lineage>
</organism>
<accession>A0A0G4MB11</accession>
<proteinExistence type="inferred from homology"/>
<evidence type="ECO:0000313" key="8">
    <source>
        <dbReference type="EMBL" id="CRK31463.1"/>
    </source>
</evidence>
<dbReference type="SUPFAM" id="SSF51735">
    <property type="entry name" value="NAD(P)-binding Rossmann-fold domains"/>
    <property type="match status" value="1"/>
</dbReference>
<comment type="similarity">
    <text evidence="2">Belongs to the zinc-containing alcohol dehydrogenase family.</text>
</comment>
<protein>
    <recommendedName>
        <fullName evidence="7">Alcohol dehydrogenase-like N-terminal domain-containing protein</fullName>
    </recommendedName>
</protein>
<evidence type="ECO:0000256" key="1">
    <source>
        <dbReference type="ARBA" id="ARBA00001947"/>
    </source>
</evidence>
<dbReference type="GO" id="GO:0006062">
    <property type="term" value="P:sorbitol catabolic process"/>
    <property type="evidence" value="ECO:0007669"/>
    <property type="project" value="TreeGrafter"/>
</dbReference>
<feature type="domain" description="Alcohol dehydrogenase-like N-terminal" evidence="7">
    <location>
        <begin position="54"/>
        <end position="121"/>
    </location>
</feature>
<feature type="region of interest" description="Disordered" evidence="6">
    <location>
        <begin position="1"/>
        <end position="22"/>
    </location>
</feature>
<sequence length="235" mass="25182">MTATNGTNGHTNGATAKQSKSNIGVFTNPKHDLWINEAEPSLEKVNSGEGLAVGEVTVAIRSTGICGSDIHFWCHGCIGPMIVEADHILGHESAGDVIAVHPSVEHLKVGDRVAIEPNAFGGVEPAIALECTGVESSIAAAIWACKFGGKVFIIGVGKNEINIPFMRASVKEIDIQLQYRYCNTWPRAIRLVESGVIDLTKLVTHRFNLEDALKAFDTAKDPKTGAIKVQIQSLE</sequence>
<evidence type="ECO:0000256" key="6">
    <source>
        <dbReference type="SAM" id="MobiDB-lite"/>
    </source>
</evidence>
<dbReference type="InterPro" id="IPR036291">
    <property type="entry name" value="NAD(P)-bd_dom_sf"/>
</dbReference>
<dbReference type="SUPFAM" id="SSF50129">
    <property type="entry name" value="GroES-like"/>
    <property type="match status" value="1"/>
</dbReference>
<dbReference type="Proteomes" id="UP000044602">
    <property type="component" value="Unassembled WGS sequence"/>
</dbReference>
<keyword evidence="5" id="KW-0560">Oxidoreductase</keyword>
<dbReference type="AlphaFoldDB" id="A0A0G4MB11"/>
<dbReference type="Gene3D" id="3.40.50.720">
    <property type="entry name" value="NAD(P)-binding Rossmann-like Domain"/>
    <property type="match status" value="1"/>
</dbReference>
<dbReference type="PANTHER" id="PTHR43161">
    <property type="entry name" value="SORBITOL DEHYDROGENASE"/>
    <property type="match status" value="1"/>
</dbReference>
<reference evidence="8 9" key="1">
    <citation type="submission" date="2015-05" db="EMBL/GenBank/DDBJ databases">
        <authorList>
            <person name="Wang D.B."/>
            <person name="Wang M."/>
        </authorList>
    </citation>
    <scope>NUCLEOTIDE SEQUENCE [LARGE SCALE GENOMIC DNA]</scope>
    <source>
        <strain evidence="8">VL1</strain>
    </source>
</reference>
<evidence type="ECO:0000256" key="4">
    <source>
        <dbReference type="ARBA" id="ARBA00022833"/>
    </source>
</evidence>
<keyword evidence="4" id="KW-0862">Zinc</keyword>
<name>A0A0G4MB11_VERLO</name>
<evidence type="ECO:0000259" key="7">
    <source>
        <dbReference type="Pfam" id="PF08240"/>
    </source>
</evidence>
<dbReference type="PANTHER" id="PTHR43161:SF12">
    <property type="entry name" value="L-ARABINITOL 4-DEHYDROGENASE"/>
    <property type="match status" value="1"/>
</dbReference>
<comment type="cofactor">
    <cofactor evidence="1">
        <name>Zn(2+)</name>
        <dbReference type="ChEBI" id="CHEBI:29105"/>
    </cofactor>
</comment>
<dbReference type="EMBL" id="CVQH01021751">
    <property type="protein sequence ID" value="CRK31463.1"/>
    <property type="molecule type" value="Genomic_DNA"/>
</dbReference>
<evidence type="ECO:0000256" key="3">
    <source>
        <dbReference type="ARBA" id="ARBA00022723"/>
    </source>
</evidence>
<dbReference type="Pfam" id="PF08240">
    <property type="entry name" value="ADH_N"/>
    <property type="match status" value="1"/>
</dbReference>
<evidence type="ECO:0000256" key="5">
    <source>
        <dbReference type="ARBA" id="ARBA00023002"/>
    </source>
</evidence>
<dbReference type="GO" id="GO:0046872">
    <property type="term" value="F:metal ion binding"/>
    <property type="evidence" value="ECO:0007669"/>
    <property type="project" value="UniProtKB-KW"/>
</dbReference>
<evidence type="ECO:0000256" key="2">
    <source>
        <dbReference type="ARBA" id="ARBA00008072"/>
    </source>
</evidence>
<gene>
    <name evidence="8" type="ORF">BN1708_005465</name>
</gene>
<dbReference type="InterPro" id="IPR011032">
    <property type="entry name" value="GroES-like_sf"/>
</dbReference>
<evidence type="ECO:0000313" key="9">
    <source>
        <dbReference type="Proteomes" id="UP000044602"/>
    </source>
</evidence>
<dbReference type="GO" id="GO:0050019">
    <property type="term" value="F:L-arabinitol 4-dehydrogenase activity"/>
    <property type="evidence" value="ECO:0007669"/>
    <property type="project" value="UniProtKB-EC"/>
</dbReference>
<dbReference type="Gene3D" id="3.90.180.10">
    <property type="entry name" value="Medium-chain alcohol dehydrogenases, catalytic domain"/>
    <property type="match status" value="2"/>
</dbReference>
<dbReference type="InterPro" id="IPR013154">
    <property type="entry name" value="ADH-like_N"/>
</dbReference>
<dbReference type="STRING" id="100787.A0A0G4MB11"/>
<dbReference type="GO" id="GO:0003939">
    <property type="term" value="F:L-iditol 2-dehydrogenase (NAD+) activity"/>
    <property type="evidence" value="ECO:0007669"/>
    <property type="project" value="TreeGrafter"/>
</dbReference>
<feature type="compositionally biased region" description="Low complexity" evidence="6">
    <location>
        <begin position="1"/>
        <end position="16"/>
    </location>
</feature>
<keyword evidence="3" id="KW-0479">Metal-binding</keyword>